<dbReference type="InterPro" id="IPR000014">
    <property type="entry name" value="PAS"/>
</dbReference>
<evidence type="ECO:0000256" key="9">
    <source>
        <dbReference type="ARBA" id="ARBA00022777"/>
    </source>
</evidence>
<dbReference type="InterPro" id="IPR005467">
    <property type="entry name" value="His_kinase_dom"/>
</dbReference>
<evidence type="ECO:0000256" key="11">
    <source>
        <dbReference type="ARBA" id="ARBA00022989"/>
    </source>
</evidence>
<evidence type="ECO:0000256" key="8">
    <source>
        <dbReference type="ARBA" id="ARBA00022741"/>
    </source>
</evidence>
<evidence type="ECO:0000313" key="19">
    <source>
        <dbReference type="Proteomes" id="UP000002730"/>
    </source>
</evidence>
<evidence type="ECO:0000256" key="10">
    <source>
        <dbReference type="ARBA" id="ARBA00022840"/>
    </source>
</evidence>
<keyword evidence="8" id="KW-0547">Nucleotide-binding</keyword>
<evidence type="ECO:0000256" key="2">
    <source>
        <dbReference type="ARBA" id="ARBA00004651"/>
    </source>
</evidence>
<evidence type="ECO:0000256" key="4">
    <source>
        <dbReference type="ARBA" id="ARBA00022475"/>
    </source>
</evidence>
<dbReference type="GO" id="GO:0005886">
    <property type="term" value="C:plasma membrane"/>
    <property type="evidence" value="ECO:0007669"/>
    <property type="project" value="UniProtKB-SubCell"/>
</dbReference>
<dbReference type="OrthoDB" id="2359336at2"/>
<dbReference type="FunFam" id="1.10.287.130:FF:000001">
    <property type="entry name" value="Two-component sensor histidine kinase"/>
    <property type="match status" value="1"/>
</dbReference>
<evidence type="ECO:0000256" key="13">
    <source>
        <dbReference type="ARBA" id="ARBA00023136"/>
    </source>
</evidence>
<evidence type="ECO:0000256" key="6">
    <source>
        <dbReference type="ARBA" id="ARBA00022679"/>
    </source>
</evidence>
<dbReference type="Gene3D" id="3.30.450.20">
    <property type="entry name" value="PAS domain"/>
    <property type="match status" value="3"/>
</dbReference>
<keyword evidence="10" id="KW-0067">ATP-binding</keyword>
<name>D9SPI2_CLOC7</name>
<evidence type="ECO:0000313" key="18">
    <source>
        <dbReference type="EMBL" id="ADL50031.1"/>
    </source>
</evidence>
<dbReference type="CDD" id="cd06225">
    <property type="entry name" value="HAMP"/>
    <property type="match status" value="1"/>
</dbReference>
<keyword evidence="5" id="KW-0597">Phosphoprotein</keyword>
<comment type="subcellular location">
    <subcellularLocation>
        <location evidence="2">Cell membrane</location>
        <topology evidence="2">Multi-pass membrane protein</topology>
    </subcellularLocation>
</comment>
<dbReference type="GO" id="GO:0005524">
    <property type="term" value="F:ATP binding"/>
    <property type="evidence" value="ECO:0007669"/>
    <property type="project" value="UniProtKB-KW"/>
</dbReference>
<evidence type="ECO:0000256" key="3">
    <source>
        <dbReference type="ARBA" id="ARBA00012438"/>
    </source>
</evidence>
<feature type="domain" description="Histidine kinase" evidence="15">
    <location>
        <begin position="508"/>
        <end position="725"/>
    </location>
</feature>
<dbReference type="InterPro" id="IPR004358">
    <property type="entry name" value="Sig_transdc_His_kin-like_C"/>
</dbReference>
<protein>
    <recommendedName>
        <fullName evidence="3">histidine kinase</fullName>
        <ecNumber evidence="3">2.7.13.3</ecNumber>
    </recommendedName>
</protein>
<keyword evidence="4" id="KW-1003">Cell membrane</keyword>
<dbReference type="GO" id="GO:0007234">
    <property type="term" value="P:osmosensory signaling via phosphorelay pathway"/>
    <property type="evidence" value="ECO:0007669"/>
    <property type="project" value="TreeGrafter"/>
</dbReference>
<dbReference type="Gene3D" id="1.10.8.500">
    <property type="entry name" value="HAMP domain in histidine kinase"/>
    <property type="match status" value="1"/>
</dbReference>
<dbReference type="SMART" id="SM00304">
    <property type="entry name" value="HAMP"/>
    <property type="match status" value="1"/>
</dbReference>
<comment type="catalytic activity">
    <reaction evidence="1">
        <text>ATP + protein L-histidine = ADP + protein N-phospho-L-histidine.</text>
        <dbReference type="EC" id="2.7.13.3"/>
    </reaction>
</comment>
<dbReference type="HOGENOM" id="CLU_000445_89_2_9"/>
<dbReference type="KEGG" id="ccb:Clocel_0247"/>
<dbReference type="Proteomes" id="UP000002730">
    <property type="component" value="Chromosome"/>
</dbReference>
<dbReference type="Pfam" id="PF00512">
    <property type="entry name" value="HisKA"/>
    <property type="match status" value="1"/>
</dbReference>
<dbReference type="InterPro" id="IPR003660">
    <property type="entry name" value="HAMP_dom"/>
</dbReference>
<keyword evidence="7 14" id="KW-0812">Transmembrane</keyword>
<dbReference type="RefSeq" id="WP_010075204.1">
    <property type="nucleotide sequence ID" value="NC_014393.1"/>
</dbReference>
<dbReference type="SUPFAM" id="SSF47384">
    <property type="entry name" value="Homodimeric domain of signal transducing histidine kinase"/>
    <property type="match status" value="1"/>
</dbReference>
<dbReference type="Gene3D" id="1.10.287.130">
    <property type="match status" value="1"/>
</dbReference>
<dbReference type="InterPro" id="IPR036097">
    <property type="entry name" value="HisK_dim/P_sf"/>
</dbReference>
<gene>
    <name evidence="18" type="ordered locus">Clocel_0247</name>
</gene>
<feature type="transmembrane region" description="Helical" evidence="14">
    <location>
        <begin position="49"/>
        <end position="72"/>
    </location>
</feature>
<dbReference type="CDD" id="cd00082">
    <property type="entry name" value="HisKA"/>
    <property type="match status" value="1"/>
</dbReference>
<dbReference type="AlphaFoldDB" id="D9SPI2"/>
<dbReference type="EC" id="2.7.13.3" evidence="3"/>
<feature type="domain" description="HAMP" evidence="17">
    <location>
        <begin position="237"/>
        <end position="289"/>
    </location>
</feature>
<evidence type="ECO:0000259" key="17">
    <source>
        <dbReference type="PROSITE" id="PS50885"/>
    </source>
</evidence>
<dbReference type="FunFam" id="3.30.565.10:FF:000006">
    <property type="entry name" value="Sensor histidine kinase WalK"/>
    <property type="match status" value="1"/>
</dbReference>
<evidence type="ECO:0000256" key="5">
    <source>
        <dbReference type="ARBA" id="ARBA00022553"/>
    </source>
</evidence>
<dbReference type="SMART" id="SM00388">
    <property type="entry name" value="HisKA"/>
    <property type="match status" value="1"/>
</dbReference>
<proteinExistence type="predicted"/>
<keyword evidence="19" id="KW-1185">Reference proteome</keyword>
<dbReference type="InterPro" id="IPR003594">
    <property type="entry name" value="HATPase_dom"/>
</dbReference>
<sequence>MFKKSKLSKELGRNRLDRNFLKKGPKLIQRKKGNRINVLELNKNISLKITFGFLAIVIVSTLFIGIIAINIFKNNIYEIKENNMRKHAQAISETLEPYMKNPQSSNGLNEIMHLIYHIDNARIWVLNPNKTIVTASDKSNAITYVNDTEVNEVYKDINERVLLGEQGYILAYNPYYEEDMMTIAVPIKNDNKVIGAVVVNSPIYDLINSMDKFFIYIILILGIEIIIVGFMGYYFSNSISKPIRKINESALKLARGHYGIKTNIYQKDEIGELSSSFDLLSLKLEYTIGKLFEEKNKLSNIIKSISEGLLALDTDMKLIDINEAAIKLLGIDDKDAKQLLPISNENYEATEKLSEVNNISDEAVEKVSSINNANDDVAKKSPVINNANNDVDKKLSVINNASDEETEKLSAVKNSSATTKIEEPKEDSTKYHIEIMEIFQQLNLIEALGLKDIQEKKSVIKNFKNKILDFSIAPIRKSSNEIIGGVILIQDISEKEKLEQLRKDFISNVSHEFRTPLTVIKGNLESIVDGITRPEDVMETCINLIKETNRLERMVKDLLNLSKLESGTLELEVSDLDVNLLINDTIRSLRPLIRDKNIAIELSLQEDLSILQSDYYKLKQLLIIFIDNSIKFSSKGGVVKVDTYSKDKELYIAIKDNGIGIPQEEIQYLGEKFYKADKARNATVEGTGLGLSIAKRLVKVLNGTFKVESQVNQGTRIIISFPISKNSD</sequence>
<keyword evidence="11 14" id="KW-1133">Transmembrane helix</keyword>
<dbReference type="Pfam" id="PF02518">
    <property type="entry name" value="HATPase_c"/>
    <property type="match status" value="1"/>
</dbReference>
<dbReference type="GO" id="GO:0030295">
    <property type="term" value="F:protein kinase activator activity"/>
    <property type="evidence" value="ECO:0007669"/>
    <property type="project" value="TreeGrafter"/>
</dbReference>
<dbReference type="InterPro" id="IPR029151">
    <property type="entry name" value="Sensor-like_sf"/>
</dbReference>
<dbReference type="SUPFAM" id="SSF158472">
    <property type="entry name" value="HAMP domain-like"/>
    <property type="match status" value="1"/>
</dbReference>
<dbReference type="GO" id="GO:0000155">
    <property type="term" value="F:phosphorelay sensor kinase activity"/>
    <property type="evidence" value="ECO:0007669"/>
    <property type="project" value="InterPro"/>
</dbReference>
<dbReference type="InterPro" id="IPR003661">
    <property type="entry name" value="HisK_dim/P_dom"/>
</dbReference>
<dbReference type="InterPro" id="IPR036890">
    <property type="entry name" value="HATPase_C_sf"/>
</dbReference>
<dbReference type="CDD" id="cd18773">
    <property type="entry name" value="PDC1_HK_sensor"/>
    <property type="match status" value="1"/>
</dbReference>
<dbReference type="SUPFAM" id="SSF103190">
    <property type="entry name" value="Sensory domain-like"/>
    <property type="match status" value="1"/>
</dbReference>
<evidence type="ECO:0000256" key="12">
    <source>
        <dbReference type="ARBA" id="ARBA00023012"/>
    </source>
</evidence>
<dbReference type="SUPFAM" id="SSF55874">
    <property type="entry name" value="ATPase domain of HSP90 chaperone/DNA topoisomerase II/histidine kinase"/>
    <property type="match status" value="1"/>
</dbReference>
<dbReference type="PROSITE" id="PS50109">
    <property type="entry name" value="HIS_KIN"/>
    <property type="match status" value="1"/>
</dbReference>
<keyword evidence="9 18" id="KW-0418">Kinase</keyword>
<dbReference type="PROSITE" id="PS50885">
    <property type="entry name" value="HAMP"/>
    <property type="match status" value="1"/>
</dbReference>
<dbReference type="PANTHER" id="PTHR42878:SF7">
    <property type="entry name" value="SENSOR HISTIDINE KINASE GLRK"/>
    <property type="match status" value="1"/>
</dbReference>
<dbReference type="GO" id="GO:0000156">
    <property type="term" value="F:phosphorelay response regulator activity"/>
    <property type="evidence" value="ECO:0007669"/>
    <property type="project" value="TreeGrafter"/>
</dbReference>
<reference evidence="18 19" key="1">
    <citation type="submission" date="2010-08" db="EMBL/GenBank/DDBJ databases">
        <title>Complete sequence of Clostridium cellulovorans 743B.</title>
        <authorList>
            <consortium name="US DOE Joint Genome Institute"/>
            <person name="Lucas S."/>
            <person name="Copeland A."/>
            <person name="Lapidus A."/>
            <person name="Cheng J.-F."/>
            <person name="Bruce D."/>
            <person name="Goodwin L."/>
            <person name="Pitluck S."/>
            <person name="Chertkov O."/>
            <person name="Detter J.C."/>
            <person name="Han C."/>
            <person name="Tapia R."/>
            <person name="Land M."/>
            <person name="Hauser L."/>
            <person name="Chang Y.-J."/>
            <person name="Jeffries C."/>
            <person name="Kyrpides N."/>
            <person name="Ivanova N."/>
            <person name="Mikhailova N."/>
            <person name="Hemme C.L."/>
            <person name="Woyke T."/>
        </authorList>
    </citation>
    <scope>NUCLEOTIDE SEQUENCE [LARGE SCALE GENOMIC DNA]</scope>
    <source>
        <strain evidence="19">ATCC 35296 / DSM 3052 / OCM 3 / 743B</strain>
    </source>
</reference>
<dbReference type="PRINTS" id="PR00344">
    <property type="entry name" value="BCTRLSENSOR"/>
</dbReference>
<accession>D9SPI2</accession>
<keyword evidence="12" id="KW-0902">Two-component regulatory system</keyword>
<dbReference type="InterPro" id="IPR050351">
    <property type="entry name" value="BphY/WalK/GraS-like"/>
</dbReference>
<dbReference type="SMART" id="SM00387">
    <property type="entry name" value="HATPase_c"/>
    <property type="match status" value="1"/>
</dbReference>
<feature type="domain" description="PAS" evidence="16">
    <location>
        <begin position="294"/>
        <end position="335"/>
    </location>
</feature>
<evidence type="ECO:0000259" key="16">
    <source>
        <dbReference type="PROSITE" id="PS50112"/>
    </source>
</evidence>
<keyword evidence="13 14" id="KW-0472">Membrane</keyword>
<evidence type="ECO:0000256" key="14">
    <source>
        <dbReference type="SAM" id="Phobius"/>
    </source>
</evidence>
<feature type="transmembrane region" description="Helical" evidence="14">
    <location>
        <begin position="213"/>
        <end position="235"/>
    </location>
</feature>
<dbReference type="PROSITE" id="PS50112">
    <property type="entry name" value="PAS"/>
    <property type="match status" value="1"/>
</dbReference>
<dbReference type="STRING" id="573061.Clocel_0247"/>
<evidence type="ECO:0000259" key="15">
    <source>
        <dbReference type="PROSITE" id="PS50109"/>
    </source>
</evidence>
<dbReference type="eggNOG" id="COG5002">
    <property type="taxonomic scope" value="Bacteria"/>
</dbReference>
<dbReference type="Pfam" id="PF13188">
    <property type="entry name" value="PAS_8"/>
    <property type="match status" value="1"/>
</dbReference>
<evidence type="ECO:0000256" key="1">
    <source>
        <dbReference type="ARBA" id="ARBA00000085"/>
    </source>
</evidence>
<dbReference type="PANTHER" id="PTHR42878">
    <property type="entry name" value="TWO-COMPONENT HISTIDINE KINASE"/>
    <property type="match status" value="1"/>
</dbReference>
<keyword evidence="6" id="KW-0808">Transferase</keyword>
<organism evidence="18 19">
    <name type="scientific">Clostridium cellulovorans (strain ATCC 35296 / DSM 3052 / OCM 3 / 743B)</name>
    <dbReference type="NCBI Taxonomy" id="573061"/>
    <lineage>
        <taxon>Bacteria</taxon>
        <taxon>Bacillati</taxon>
        <taxon>Bacillota</taxon>
        <taxon>Clostridia</taxon>
        <taxon>Eubacteriales</taxon>
        <taxon>Clostridiaceae</taxon>
        <taxon>Clostridium</taxon>
    </lineage>
</organism>
<evidence type="ECO:0000256" key="7">
    <source>
        <dbReference type="ARBA" id="ARBA00022692"/>
    </source>
</evidence>
<dbReference type="CDD" id="cd00075">
    <property type="entry name" value="HATPase"/>
    <property type="match status" value="1"/>
</dbReference>
<dbReference type="Pfam" id="PF00672">
    <property type="entry name" value="HAMP"/>
    <property type="match status" value="1"/>
</dbReference>
<dbReference type="EMBL" id="CP002160">
    <property type="protein sequence ID" value="ADL50031.1"/>
    <property type="molecule type" value="Genomic_DNA"/>
</dbReference>
<dbReference type="Gene3D" id="3.30.565.10">
    <property type="entry name" value="Histidine kinase-like ATPase, C-terminal domain"/>
    <property type="match status" value="1"/>
</dbReference>